<dbReference type="SUPFAM" id="SSF53756">
    <property type="entry name" value="UDP-Glycosyltransferase/glycogen phosphorylase"/>
    <property type="match status" value="1"/>
</dbReference>
<dbReference type="CDD" id="cd03801">
    <property type="entry name" value="GT4_PimA-like"/>
    <property type="match status" value="1"/>
</dbReference>
<gene>
    <name evidence="2" type="ORF">FRZ54_12075</name>
</gene>
<keyword evidence="3" id="KW-1185">Reference proteome</keyword>
<evidence type="ECO:0000313" key="3">
    <source>
        <dbReference type="Proteomes" id="UP000321479"/>
    </source>
</evidence>
<evidence type="ECO:0000313" key="2">
    <source>
        <dbReference type="EMBL" id="QEC63282.1"/>
    </source>
</evidence>
<organism evidence="2 3">
    <name type="scientific">Mucilaginibacter ginsenosidivorans</name>
    <dbReference type="NCBI Taxonomy" id="398053"/>
    <lineage>
        <taxon>Bacteria</taxon>
        <taxon>Pseudomonadati</taxon>
        <taxon>Bacteroidota</taxon>
        <taxon>Sphingobacteriia</taxon>
        <taxon>Sphingobacteriales</taxon>
        <taxon>Sphingobacteriaceae</taxon>
        <taxon>Mucilaginibacter</taxon>
    </lineage>
</organism>
<dbReference type="EMBL" id="CP042436">
    <property type="protein sequence ID" value="QEC63282.1"/>
    <property type="molecule type" value="Genomic_DNA"/>
</dbReference>
<accession>A0A5B8UWJ1</accession>
<reference evidence="2 3" key="1">
    <citation type="journal article" date="2017" name="Curr. Microbiol.">
        <title>Mucilaginibacter ginsenosidivorans sp. nov., Isolated from Soil of Ginseng Field.</title>
        <authorList>
            <person name="Kim M.M."/>
            <person name="Siddiqi M.Z."/>
            <person name="Im W.T."/>
        </authorList>
    </citation>
    <scope>NUCLEOTIDE SEQUENCE [LARGE SCALE GENOMIC DNA]</scope>
    <source>
        <strain evidence="2 3">Gsoil 3017</strain>
    </source>
</reference>
<dbReference type="Pfam" id="PF00534">
    <property type="entry name" value="Glycos_transf_1"/>
    <property type="match status" value="1"/>
</dbReference>
<dbReference type="KEGG" id="mgin:FRZ54_12075"/>
<dbReference type="InterPro" id="IPR050194">
    <property type="entry name" value="Glycosyltransferase_grp1"/>
</dbReference>
<dbReference type="Proteomes" id="UP000321479">
    <property type="component" value="Chromosome"/>
</dbReference>
<dbReference type="PANTHER" id="PTHR45947">
    <property type="entry name" value="SULFOQUINOVOSYL TRANSFERASE SQD2"/>
    <property type="match status" value="1"/>
</dbReference>
<dbReference type="RefSeq" id="WP_147031858.1">
    <property type="nucleotide sequence ID" value="NZ_CP042436.1"/>
</dbReference>
<dbReference type="InterPro" id="IPR001296">
    <property type="entry name" value="Glyco_trans_1"/>
</dbReference>
<dbReference type="Gene3D" id="3.40.50.2000">
    <property type="entry name" value="Glycogen Phosphorylase B"/>
    <property type="match status" value="2"/>
</dbReference>
<evidence type="ECO:0000259" key="1">
    <source>
        <dbReference type="Pfam" id="PF00534"/>
    </source>
</evidence>
<keyword evidence="2" id="KW-0808">Transferase</keyword>
<dbReference type="PANTHER" id="PTHR45947:SF3">
    <property type="entry name" value="SULFOQUINOVOSYL TRANSFERASE SQD2"/>
    <property type="match status" value="1"/>
</dbReference>
<dbReference type="OrthoDB" id="9811239at2"/>
<protein>
    <submittedName>
        <fullName evidence="2">Glycosyltransferase family 4 protein</fullName>
    </submittedName>
</protein>
<dbReference type="GO" id="GO:0016757">
    <property type="term" value="F:glycosyltransferase activity"/>
    <property type="evidence" value="ECO:0007669"/>
    <property type="project" value="InterPro"/>
</dbReference>
<proteinExistence type="predicted"/>
<dbReference type="AlphaFoldDB" id="A0A5B8UWJ1"/>
<sequence length="365" mass="40982">MKFVFASYISTGEFTDPASWIERIGIYTGMLEALAEKNDVTSIEQIAYEGEYKKAGVKYAFKQYSRLGLLFPIRLNRFILAQKPEVIVIQSFQFPLQVIQLRLMAGKKIKIIVQNHAERPMKGLKRYVQRLADRCINAYLFASEELGAEWVVKGNISSARKIHEVMEVSSVFSPMDKELARQHTGVYGGPVFLWVGRLNANKDPITVVKAFLRFAKVNPSARLYMLYHTEEQLGQLKELLNTSPQKGSVTLVGRLPHSELRYWFNSADVILSGSHYEGSGTAVCEAMSCGCMPLVTDIASFRMITNHGNCGLLYEPGNEEALLSALKKTMETDINEKQKLSLDHFRTNLSFGAIAAKIHQIASSL</sequence>
<feature type="domain" description="Glycosyl transferase family 1" evidence="1">
    <location>
        <begin position="182"/>
        <end position="335"/>
    </location>
</feature>
<name>A0A5B8UWJ1_9SPHI</name>